<keyword evidence="3" id="KW-0804">Transcription</keyword>
<name>A0ABX0J470_9BACL</name>
<dbReference type="InterPro" id="IPR009057">
    <property type="entry name" value="Homeodomain-like_sf"/>
</dbReference>
<evidence type="ECO:0000256" key="1">
    <source>
        <dbReference type="ARBA" id="ARBA00023015"/>
    </source>
</evidence>
<comment type="caution">
    <text evidence="5">The sequence shown here is derived from an EMBL/GenBank/DDBJ whole genome shotgun (WGS) entry which is preliminary data.</text>
</comment>
<accession>A0ABX0J470</accession>
<reference evidence="5" key="1">
    <citation type="submission" date="2020-03" db="EMBL/GenBank/DDBJ databases">
        <title>Draft sequencing of Paenibacilllus sp. S3N08.</title>
        <authorList>
            <person name="Kim D.-U."/>
        </authorList>
    </citation>
    <scope>NUCLEOTIDE SEQUENCE</scope>
    <source>
        <strain evidence="5">S3N08</strain>
    </source>
</reference>
<dbReference type="Pfam" id="PF12833">
    <property type="entry name" value="HTH_18"/>
    <property type="match status" value="1"/>
</dbReference>
<dbReference type="Gene3D" id="1.10.10.60">
    <property type="entry name" value="Homeodomain-like"/>
    <property type="match status" value="2"/>
</dbReference>
<dbReference type="RefSeq" id="WP_166148476.1">
    <property type="nucleotide sequence ID" value="NZ_JAAOIW010000003.1"/>
</dbReference>
<dbReference type="Gene3D" id="2.60.120.10">
    <property type="entry name" value="Jelly Rolls"/>
    <property type="match status" value="1"/>
</dbReference>
<dbReference type="InterPro" id="IPR018060">
    <property type="entry name" value="HTH_AraC"/>
</dbReference>
<evidence type="ECO:0000256" key="2">
    <source>
        <dbReference type="ARBA" id="ARBA00023125"/>
    </source>
</evidence>
<feature type="domain" description="HTH araC/xylS-type" evidence="4">
    <location>
        <begin position="195"/>
        <end position="293"/>
    </location>
</feature>
<sequence>MDAQTLLESNHMLQAIANEVKGELGEFNIHYWSGNELHFSNKPHKHTFFEICYIIAGEGIYVEGDTHNSLTSGTLLCSRPGIVHQIISENGLFMLHIGFELKQSSCSHELIFKYMDLESSNKVVCYDSHETLTALMWKTLLHQVSLYKDTGNKMDIFIRSLAYHLILSFPDNFTKREKSVSVNRKMKRQRDNILAQAMKYIADNIASDLSLVYVANYVHLSPRHLSRIFFEEREQSFSDFIRKTRMEKATHLLVTTNLSVKSIAEITGFKTIHYFTRIFSKEMKMSPTFFRKKQAEVVNNS</sequence>
<evidence type="ECO:0000256" key="3">
    <source>
        <dbReference type="ARBA" id="ARBA00023163"/>
    </source>
</evidence>
<dbReference type="InterPro" id="IPR014710">
    <property type="entry name" value="RmlC-like_jellyroll"/>
</dbReference>
<keyword evidence="2" id="KW-0238">DNA-binding</keyword>
<dbReference type="SUPFAM" id="SSF46689">
    <property type="entry name" value="Homeodomain-like"/>
    <property type="match status" value="2"/>
</dbReference>
<evidence type="ECO:0000313" key="5">
    <source>
        <dbReference type="EMBL" id="NHN29914.1"/>
    </source>
</evidence>
<protein>
    <submittedName>
        <fullName evidence="5">AraC family transcriptional regulator</fullName>
    </submittedName>
</protein>
<dbReference type="PANTHER" id="PTHR43280">
    <property type="entry name" value="ARAC-FAMILY TRANSCRIPTIONAL REGULATOR"/>
    <property type="match status" value="1"/>
</dbReference>
<gene>
    <name evidence="5" type="ORF">G9U52_08705</name>
</gene>
<dbReference type="Pfam" id="PF02311">
    <property type="entry name" value="AraC_binding"/>
    <property type="match status" value="1"/>
</dbReference>
<dbReference type="Proteomes" id="UP001165962">
    <property type="component" value="Unassembled WGS sequence"/>
</dbReference>
<dbReference type="EMBL" id="JAAOIW010000003">
    <property type="protein sequence ID" value="NHN29914.1"/>
    <property type="molecule type" value="Genomic_DNA"/>
</dbReference>
<evidence type="ECO:0000313" key="6">
    <source>
        <dbReference type="Proteomes" id="UP001165962"/>
    </source>
</evidence>
<dbReference type="PROSITE" id="PS01124">
    <property type="entry name" value="HTH_ARAC_FAMILY_2"/>
    <property type="match status" value="1"/>
</dbReference>
<dbReference type="SUPFAM" id="SSF51215">
    <property type="entry name" value="Regulatory protein AraC"/>
    <property type="match status" value="1"/>
</dbReference>
<organism evidence="5 6">
    <name type="scientific">Paenibacillus agricola</name>
    <dbReference type="NCBI Taxonomy" id="2716264"/>
    <lineage>
        <taxon>Bacteria</taxon>
        <taxon>Bacillati</taxon>
        <taxon>Bacillota</taxon>
        <taxon>Bacilli</taxon>
        <taxon>Bacillales</taxon>
        <taxon>Paenibacillaceae</taxon>
        <taxon>Paenibacillus</taxon>
    </lineage>
</organism>
<dbReference type="InterPro" id="IPR037923">
    <property type="entry name" value="HTH-like"/>
</dbReference>
<dbReference type="PANTHER" id="PTHR43280:SF28">
    <property type="entry name" value="HTH-TYPE TRANSCRIPTIONAL ACTIVATOR RHAS"/>
    <property type="match status" value="1"/>
</dbReference>
<dbReference type="SMART" id="SM00342">
    <property type="entry name" value="HTH_ARAC"/>
    <property type="match status" value="1"/>
</dbReference>
<keyword evidence="1" id="KW-0805">Transcription regulation</keyword>
<dbReference type="InterPro" id="IPR003313">
    <property type="entry name" value="AraC-bd"/>
</dbReference>
<keyword evidence="6" id="KW-1185">Reference proteome</keyword>
<dbReference type="InterPro" id="IPR018062">
    <property type="entry name" value="HTH_AraC-typ_CS"/>
</dbReference>
<evidence type="ECO:0000259" key="4">
    <source>
        <dbReference type="PROSITE" id="PS01124"/>
    </source>
</evidence>
<dbReference type="PROSITE" id="PS00041">
    <property type="entry name" value="HTH_ARAC_FAMILY_1"/>
    <property type="match status" value="1"/>
</dbReference>
<proteinExistence type="predicted"/>